<dbReference type="Gene3D" id="1.10.10.60">
    <property type="entry name" value="Homeodomain-like"/>
    <property type="match status" value="1"/>
</dbReference>
<reference evidence="6 7" key="1">
    <citation type="journal article" date="2019" name="Int. J. Syst. Evol. Microbiol.">
        <title>The Global Catalogue of Microorganisms (GCM) 10K type strain sequencing project: providing services to taxonomists for standard genome sequencing and annotation.</title>
        <authorList>
            <consortium name="The Broad Institute Genomics Platform"/>
            <consortium name="The Broad Institute Genome Sequencing Center for Infectious Disease"/>
            <person name="Wu L."/>
            <person name="Ma J."/>
        </authorList>
    </citation>
    <scope>NUCLEOTIDE SEQUENCE [LARGE SCALE GENOMIC DNA]</scope>
    <source>
        <strain evidence="6 7">JCM 3272</strain>
    </source>
</reference>
<dbReference type="InterPro" id="IPR001647">
    <property type="entry name" value="HTH_TetR"/>
</dbReference>
<dbReference type="SUPFAM" id="SSF46689">
    <property type="entry name" value="Homeodomain-like"/>
    <property type="match status" value="1"/>
</dbReference>
<dbReference type="Gene3D" id="1.10.357.10">
    <property type="entry name" value="Tetracycline Repressor, domain 2"/>
    <property type="match status" value="1"/>
</dbReference>
<evidence type="ECO:0000313" key="6">
    <source>
        <dbReference type="EMBL" id="GAA2382424.1"/>
    </source>
</evidence>
<dbReference type="PANTHER" id="PTHR30055:SF234">
    <property type="entry name" value="HTH-TYPE TRANSCRIPTIONAL REGULATOR BETI"/>
    <property type="match status" value="1"/>
</dbReference>
<dbReference type="Proteomes" id="UP001501444">
    <property type="component" value="Unassembled WGS sequence"/>
</dbReference>
<proteinExistence type="predicted"/>
<evidence type="ECO:0000256" key="3">
    <source>
        <dbReference type="ARBA" id="ARBA00023163"/>
    </source>
</evidence>
<evidence type="ECO:0000256" key="4">
    <source>
        <dbReference type="PROSITE-ProRule" id="PRU00335"/>
    </source>
</evidence>
<evidence type="ECO:0000313" key="7">
    <source>
        <dbReference type="Proteomes" id="UP001501444"/>
    </source>
</evidence>
<dbReference type="InterPro" id="IPR009057">
    <property type="entry name" value="Homeodomain-like_sf"/>
</dbReference>
<dbReference type="PANTHER" id="PTHR30055">
    <property type="entry name" value="HTH-TYPE TRANSCRIPTIONAL REGULATOR RUTR"/>
    <property type="match status" value="1"/>
</dbReference>
<dbReference type="EMBL" id="BAAARV010000092">
    <property type="protein sequence ID" value="GAA2382424.1"/>
    <property type="molecule type" value="Genomic_DNA"/>
</dbReference>
<dbReference type="InterPro" id="IPR050109">
    <property type="entry name" value="HTH-type_TetR-like_transc_reg"/>
</dbReference>
<keyword evidence="2 4" id="KW-0238">DNA-binding</keyword>
<sequence length="209" mass="22709">MDSELGLRERKKRQTRQLISDVASGLFVRRGFDAVTVTEVAAAAGVSPKTVFNYFPRKEDLFLDRLEELTGLLTAAVRDRAPGVGVLAAVRALVLDLLARRHPMSGYAEPSYVHFWGVVTGSPALLARVREYVQELEELLAGLLAAERGGPVGLRERFAAATFVAAYRTVYLDSARRVFAGEDHEAVGAEMALLYGRAFDAAEQAAAAL</sequence>
<evidence type="ECO:0000259" key="5">
    <source>
        <dbReference type="PROSITE" id="PS50977"/>
    </source>
</evidence>
<evidence type="ECO:0000256" key="1">
    <source>
        <dbReference type="ARBA" id="ARBA00023015"/>
    </source>
</evidence>
<keyword evidence="3" id="KW-0804">Transcription</keyword>
<gene>
    <name evidence="6" type="ORF">GCM10010170_090720</name>
</gene>
<feature type="DNA-binding region" description="H-T-H motif" evidence="4">
    <location>
        <begin position="36"/>
        <end position="55"/>
    </location>
</feature>
<feature type="domain" description="HTH tetR-type" evidence="5">
    <location>
        <begin position="13"/>
        <end position="73"/>
    </location>
</feature>
<name>A0ABN3HKH7_9ACTN</name>
<dbReference type="RefSeq" id="WP_344618888.1">
    <property type="nucleotide sequence ID" value="NZ_BAAARV010000092.1"/>
</dbReference>
<keyword evidence="1" id="KW-0805">Transcription regulation</keyword>
<keyword evidence="7" id="KW-1185">Reference proteome</keyword>
<dbReference type="PROSITE" id="PS50977">
    <property type="entry name" value="HTH_TETR_2"/>
    <property type="match status" value="1"/>
</dbReference>
<organism evidence="6 7">
    <name type="scientific">Dactylosporangium salmoneum</name>
    <dbReference type="NCBI Taxonomy" id="53361"/>
    <lineage>
        <taxon>Bacteria</taxon>
        <taxon>Bacillati</taxon>
        <taxon>Actinomycetota</taxon>
        <taxon>Actinomycetes</taxon>
        <taxon>Micromonosporales</taxon>
        <taxon>Micromonosporaceae</taxon>
        <taxon>Dactylosporangium</taxon>
    </lineage>
</organism>
<dbReference type="Pfam" id="PF00440">
    <property type="entry name" value="TetR_N"/>
    <property type="match status" value="1"/>
</dbReference>
<accession>A0ABN3HKH7</accession>
<dbReference type="PRINTS" id="PR00455">
    <property type="entry name" value="HTHTETR"/>
</dbReference>
<comment type="caution">
    <text evidence="6">The sequence shown here is derived from an EMBL/GenBank/DDBJ whole genome shotgun (WGS) entry which is preliminary data.</text>
</comment>
<evidence type="ECO:0000256" key="2">
    <source>
        <dbReference type="ARBA" id="ARBA00023125"/>
    </source>
</evidence>
<protein>
    <submittedName>
        <fullName evidence="6">TetR/AcrR family transcriptional regulator</fullName>
    </submittedName>
</protein>